<evidence type="ECO:0000256" key="1">
    <source>
        <dbReference type="ARBA" id="ARBA00022630"/>
    </source>
</evidence>
<comment type="caution">
    <text evidence="5">The sequence shown here is derived from an EMBL/GenBank/DDBJ whole genome shotgun (WGS) entry which is preliminary data.</text>
</comment>
<evidence type="ECO:0000259" key="4">
    <source>
        <dbReference type="Pfam" id="PF00881"/>
    </source>
</evidence>
<dbReference type="AlphaFoldDB" id="A0A2S3UWT6"/>
<dbReference type="Gene3D" id="3.40.109.10">
    <property type="entry name" value="NADH Oxidase"/>
    <property type="match status" value="1"/>
</dbReference>
<sequence>MSGSLLEPRPPFSRQIRSLSALFANGFRDARRFWRSSFTGHVKSRENLRARIAISLHFLEYGGALKGSAQGHGLDRALMLASDIDSYIGHFGPDATTEIALRTLEDYLAFNEGSGQDLDAIAQVVARHGKGASTGLRGGVETVTSEDIRAAGMIDFLSFAQARHSIRTYAQGEVPRVSIERAVRAAQQSPSSCNRQTCRAHVWTAPQSVERVLSLQNGNRGFGDQLGGVAVITSDLSHWEHAHERYQAWVDGGMFAMSFAYGLHAEGLGAVMLNWSVTHDQDRRLRRLTGLPESDLVITMVGFGLLPKTLKVPVSQRKPLDYALVLNAPLCAAG</sequence>
<proteinExistence type="predicted"/>
<dbReference type="InterPro" id="IPR029479">
    <property type="entry name" value="Nitroreductase"/>
</dbReference>
<feature type="domain" description="Nitroreductase" evidence="4">
    <location>
        <begin position="161"/>
        <end position="211"/>
    </location>
</feature>
<dbReference type="PANTHER" id="PTHR23026">
    <property type="entry name" value="NADPH NITROREDUCTASE"/>
    <property type="match status" value="1"/>
</dbReference>
<dbReference type="CDD" id="cd02062">
    <property type="entry name" value="Nitro_FMN_reductase"/>
    <property type="match status" value="1"/>
</dbReference>
<reference evidence="5 6" key="1">
    <citation type="submission" date="2018-01" db="EMBL/GenBank/DDBJ databases">
        <title>Genomic Encyclopedia of Archaeal and Bacterial Type Strains, Phase II (KMG-II): from individual species to whole genera.</title>
        <authorList>
            <person name="Goeker M."/>
        </authorList>
    </citation>
    <scope>NUCLEOTIDE SEQUENCE [LARGE SCALE GENOMIC DNA]</scope>
    <source>
        <strain evidence="5 6">DSM 17023</strain>
    </source>
</reference>
<evidence type="ECO:0000313" key="6">
    <source>
        <dbReference type="Proteomes" id="UP000236959"/>
    </source>
</evidence>
<dbReference type="PANTHER" id="PTHR23026:SF90">
    <property type="entry name" value="IODOTYROSINE DEIODINASE 1"/>
    <property type="match status" value="1"/>
</dbReference>
<dbReference type="SUPFAM" id="SSF55469">
    <property type="entry name" value="FMN-dependent nitroreductase-like"/>
    <property type="match status" value="1"/>
</dbReference>
<dbReference type="OrthoDB" id="9802510at2"/>
<keyword evidence="1" id="KW-0285">Flavoprotein</keyword>
<accession>A0A2S3UWT6</accession>
<dbReference type="RefSeq" id="WP_103222116.1">
    <property type="nucleotide sequence ID" value="NZ_PPCN01000003.1"/>
</dbReference>
<dbReference type="GO" id="GO:0016491">
    <property type="term" value="F:oxidoreductase activity"/>
    <property type="evidence" value="ECO:0007669"/>
    <property type="project" value="UniProtKB-KW"/>
</dbReference>
<keyword evidence="2" id="KW-0288">FMN</keyword>
<keyword evidence="3" id="KW-0560">Oxidoreductase</keyword>
<dbReference type="Proteomes" id="UP000236959">
    <property type="component" value="Unassembled WGS sequence"/>
</dbReference>
<gene>
    <name evidence="5" type="ORF">CLV41_10386</name>
</gene>
<dbReference type="EMBL" id="PPCN01000003">
    <property type="protein sequence ID" value="POF32167.1"/>
    <property type="molecule type" value="Genomic_DNA"/>
</dbReference>
<dbReference type="InterPro" id="IPR050627">
    <property type="entry name" value="Nitroreductase/BluB"/>
</dbReference>
<evidence type="ECO:0000256" key="3">
    <source>
        <dbReference type="ARBA" id="ARBA00023002"/>
    </source>
</evidence>
<dbReference type="Pfam" id="PF00881">
    <property type="entry name" value="Nitroreductase"/>
    <property type="match status" value="1"/>
</dbReference>
<protein>
    <submittedName>
        <fullName evidence="5">Nitroreductase</fullName>
    </submittedName>
</protein>
<evidence type="ECO:0000313" key="5">
    <source>
        <dbReference type="EMBL" id="POF32167.1"/>
    </source>
</evidence>
<organism evidence="5 6">
    <name type="scientific">Roseibium marinum</name>
    <dbReference type="NCBI Taxonomy" id="281252"/>
    <lineage>
        <taxon>Bacteria</taxon>
        <taxon>Pseudomonadati</taxon>
        <taxon>Pseudomonadota</taxon>
        <taxon>Alphaproteobacteria</taxon>
        <taxon>Hyphomicrobiales</taxon>
        <taxon>Stappiaceae</taxon>
        <taxon>Roseibium</taxon>
    </lineage>
</organism>
<evidence type="ECO:0000256" key="2">
    <source>
        <dbReference type="ARBA" id="ARBA00022643"/>
    </source>
</evidence>
<keyword evidence="6" id="KW-1185">Reference proteome</keyword>
<dbReference type="InterPro" id="IPR000415">
    <property type="entry name" value="Nitroreductase-like"/>
</dbReference>
<name>A0A2S3UWT6_9HYPH</name>